<feature type="domain" description="HYR" evidence="8">
    <location>
        <begin position="543"/>
        <end position="625"/>
    </location>
</feature>
<gene>
    <name evidence="11" type="primary">LOC106053773</name>
</gene>
<dbReference type="InterPro" id="IPR043555">
    <property type="entry name" value="SRPX-like"/>
</dbReference>
<dbReference type="Gene3D" id="2.10.25.10">
    <property type="entry name" value="Laminin"/>
    <property type="match status" value="2"/>
</dbReference>
<evidence type="ECO:0000256" key="1">
    <source>
        <dbReference type="ARBA" id="ARBA00022737"/>
    </source>
</evidence>
<evidence type="ECO:0000256" key="5">
    <source>
        <dbReference type="SAM" id="Phobius"/>
    </source>
</evidence>
<feature type="domain" description="HYR" evidence="8">
    <location>
        <begin position="144"/>
        <end position="227"/>
    </location>
</feature>
<dbReference type="PROSITE" id="PS50026">
    <property type="entry name" value="EGF_3"/>
    <property type="match status" value="2"/>
</dbReference>
<feature type="domain" description="Sushi" evidence="9">
    <location>
        <begin position="228"/>
        <end position="287"/>
    </location>
</feature>
<feature type="domain" description="Sushi" evidence="9">
    <location>
        <begin position="626"/>
        <end position="692"/>
    </location>
</feature>
<dbReference type="PROSITE" id="PS01186">
    <property type="entry name" value="EGF_2"/>
    <property type="match status" value="1"/>
</dbReference>
<dbReference type="Pfam" id="PF07699">
    <property type="entry name" value="Ephrin_rec_like"/>
    <property type="match status" value="3"/>
</dbReference>
<dbReference type="FunFam" id="2.20.100.10:FF:000080">
    <property type="entry name" value="SCO-spondin"/>
    <property type="match status" value="1"/>
</dbReference>
<feature type="domain" description="HYR" evidence="8">
    <location>
        <begin position="344"/>
        <end position="426"/>
    </location>
</feature>
<dbReference type="SUPFAM" id="SSF82895">
    <property type="entry name" value="TSP-1 type 1 repeat"/>
    <property type="match status" value="3"/>
</dbReference>
<dbReference type="Pfam" id="PF00008">
    <property type="entry name" value="EGF"/>
    <property type="match status" value="1"/>
</dbReference>
<dbReference type="Gene3D" id="2.10.50.10">
    <property type="entry name" value="Tumor Necrosis Factor Receptor, subunit A, domain 2"/>
    <property type="match status" value="3"/>
</dbReference>
<dbReference type="PROSITE" id="PS50825">
    <property type="entry name" value="HYR"/>
    <property type="match status" value="3"/>
</dbReference>
<feature type="domain" description="EGF-like" evidence="7">
    <location>
        <begin position="1228"/>
        <end position="1266"/>
    </location>
</feature>
<dbReference type="OrthoDB" id="6162024at2759"/>
<organism evidence="10 11">
    <name type="scientific">Biomphalaria glabrata</name>
    <name type="common">Bloodfluke planorb</name>
    <name type="synonym">Freshwater snail</name>
    <dbReference type="NCBI Taxonomy" id="6526"/>
    <lineage>
        <taxon>Eukaryota</taxon>
        <taxon>Metazoa</taxon>
        <taxon>Spiralia</taxon>
        <taxon>Lophotrochozoa</taxon>
        <taxon>Mollusca</taxon>
        <taxon>Gastropoda</taxon>
        <taxon>Heterobranchia</taxon>
        <taxon>Euthyneura</taxon>
        <taxon>Panpulmonata</taxon>
        <taxon>Hygrophila</taxon>
        <taxon>Lymnaeoidea</taxon>
        <taxon>Planorbidae</taxon>
        <taxon>Biomphalaria</taxon>
    </lineage>
</organism>
<keyword evidence="5" id="KW-1133">Transmembrane helix</keyword>
<dbReference type="SUPFAM" id="SSF49899">
    <property type="entry name" value="Concanavalin A-like lectins/glucanases"/>
    <property type="match status" value="1"/>
</dbReference>
<accession>A0A9W2ZSB2</accession>
<dbReference type="Pfam" id="PF02494">
    <property type="entry name" value="HYR"/>
    <property type="match status" value="3"/>
</dbReference>
<dbReference type="InterPro" id="IPR000742">
    <property type="entry name" value="EGF"/>
</dbReference>
<dbReference type="SMART" id="SM00181">
    <property type="entry name" value="EGF"/>
    <property type="match status" value="4"/>
</dbReference>
<feature type="disulfide bond" evidence="3">
    <location>
        <begin position="1216"/>
        <end position="1225"/>
    </location>
</feature>
<evidence type="ECO:0000256" key="3">
    <source>
        <dbReference type="PROSITE-ProRule" id="PRU00076"/>
    </source>
</evidence>
<dbReference type="Gene3D" id="2.20.100.10">
    <property type="entry name" value="Thrombospondin type-1 (TSP1) repeat"/>
    <property type="match status" value="3"/>
</dbReference>
<evidence type="ECO:0000259" key="8">
    <source>
        <dbReference type="PROSITE" id="PS50825"/>
    </source>
</evidence>
<dbReference type="PROSITE" id="PS50923">
    <property type="entry name" value="SUSHI"/>
    <property type="match status" value="5"/>
</dbReference>
<keyword evidence="2 3" id="KW-1015">Disulfide bond</keyword>
<feature type="signal peptide" evidence="6">
    <location>
        <begin position="1"/>
        <end position="22"/>
    </location>
</feature>
<dbReference type="Proteomes" id="UP001165740">
    <property type="component" value="Chromosome 2"/>
</dbReference>
<dbReference type="SUPFAM" id="SSF57535">
    <property type="entry name" value="Complement control module/SCR domain"/>
    <property type="match status" value="5"/>
</dbReference>
<keyword evidence="3" id="KW-0245">EGF-like domain</keyword>
<feature type="domain" description="Sushi" evidence="9">
    <location>
        <begin position="427"/>
        <end position="486"/>
    </location>
</feature>
<sequence length="1871" mass="203789">MRAKIFFVLVLRVYSYVAMVTTQTMPEKVNGFTVTARVVTKDRSSPEGEHPMCPLEVSMDQEMCDTVAVGVDRSLMPEGTVCIHTTDNSEAPIIVRCVRGTWESENHLDPSATRIDSDREKRALGSFRFVVPATNVKCLFLCQPAPFPQLSVSCPIVPTEIYTDKGNTHATVTWGRVTSQGIRPVVARTQGNAPESSFSEGQHWITYMVKDTFGQTRTCSFGFNVRVRRCSDWHTYYLPNGVISCTNSNIYGSTCRYSCFSGYTLLGSNSSTCEQTGWTDTKPSCSAISCGQPPRVVNGRVNCGNLGYRAQCHIFCNTSGYILQGSSKVECQDNGQWTSPGVCTDVTPPTFKCTPQMLVNAGPLKQPAQVDWPMPAAPDNSNGVVSVTSDPVSGTVLAVGVHQVTFTSVDSSGNKATCFMSVYVQVVKCSSSQLAERFSEVSCSQENIYGSDCRVNCSDNYYLEGEGHRYCLENGSWSGQQAKCLGLPCQEPPEVANGNFTCEQGYNYGEICTLTCQKGFLAIPPWTITCDINWSTAGHCQDVESPDFPDGCPPDMTLNASRLGELTLASFQLPHVTDNSGQPLDVSSEPLPGSAFDLGVTNVTVTAQDPSGNMATCTFYVKVAERSCDPPNFDPIRKFLRYNCPNGHQFGATCSLSCPNGTELADTITCDEASTGQLQWTTAGNATPSCPDEVCPPLPHPEHGYLECETAITRKRGPLEKCRVKCNAGYSLFKTAKDFVQCFTNIGRWSGTVSKCIQNKNPDKVEVYFKALYNFPKCTKDEANLKMGLLEKNLFKSKLYEVCPIGVNCPVTLTSFCRVSSGIKGQAESVADLEVTLVIDLGAFDETFLGQNLYNELELSTQNAVTIADDDGLFDIPGAGAPVSFTLPRLNFSCSGGRVFTSATYSCVVCGPGYRYKNETLECEVCSVGTYQDALMAFTCSKCPAGTTTIKSAATSSDLCIEICSPGSMSTQKTGLAPCSPCDVGTYQNESMAKSCVVCPFGMTTLSNGSVSVAECQFFNIRLAKDRPVADVTLPTLTSGSATFMMWVHLPVLNPTMSLTFNLDPSVDQTGSAYFTIGHVKLYLDLEETSLIRTWYHVTLILTQGNTTLVVDGEAMNFTADELADETSLGFTASDTIKSVVITGVQLSNSILSLEEITQYSQSCHKRLDDNVLMVSKPDKSLITPSTCDDTNNCDDQTCNHHGFCVDGADHVTCVCDDPWYGSLCEKVPDYCNENQCHNESICISETDLKKYTCQCSSGRKGTLCQELAVNGLWSEWEPWGACTAPCGQGERTRHRACDNPPPDPEGEPCTGEDERIESCVGTQCPVLYGQWGQWSNWTCSVTCGTGLESRTRECISLSPEDGGKCLGDADQQRPCNLSACPIDGQFGDWTTWSPCSTTCGGGVMTRDRKCDSPAPSQGGQDCNMSEARDTKSCNQQACPVCANLTFSKQILKCKYNTKTSLKECSISCGVGHELVPPEPKQIKCGLPTNYTWSHQTKDNPLGKIPKCSKAKPPSNQTVIVKYKCIGCPPATSSPAKKIINSTKNSLKTSNVCGKKTQCNVKTASSKQGRKRSTESMYLVVTLELDLTDENRKNISHDEAETLIREFETSAVKLFNSSQEIFQLKVSDTQFNGYIESAEAEVICHEGSGFYNGMCVDCPEGTYSLGNGSCFLCNKGYYQEEPRQSQCQPCPEGLTTSGMGSVYKTECQKNPPTYEDIFWWVSDDEEIFENLDGRRNTNDKVKFISGEDMLLVAIVVSATIAAIVIITIIAYIALRSKQQLALSQDSQASRIQNPLFSKIPEPAVENIYTKMSESLYDSPGQEKEKASEDEALLKPVADAEQGAVPEALASIELLDPSELKAVAAVNKMFEL</sequence>
<evidence type="ECO:0000313" key="10">
    <source>
        <dbReference type="Proteomes" id="UP001165740"/>
    </source>
</evidence>
<reference evidence="11" key="1">
    <citation type="submission" date="2025-08" db="UniProtKB">
        <authorList>
            <consortium name="RefSeq"/>
        </authorList>
    </citation>
    <scope>IDENTIFICATION</scope>
</reference>
<feature type="disulfide bond" evidence="3">
    <location>
        <begin position="1237"/>
        <end position="1254"/>
    </location>
</feature>
<dbReference type="SMART" id="SM01411">
    <property type="entry name" value="Ephrin_rec_like"/>
    <property type="match status" value="3"/>
</dbReference>
<feature type="disulfide bond" evidence="4">
    <location>
        <begin position="230"/>
        <end position="273"/>
    </location>
</feature>
<dbReference type="PANTHER" id="PTHR46343:SF2">
    <property type="entry name" value="SUSHI_VON WILLEBRAND FACTOR TYPE A_EGF_PENTRAXIN DOMAIN-CONTAINING 1"/>
    <property type="match status" value="1"/>
</dbReference>
<feature type="transmembrane region" description="Helical" evidence="5">
    <location>
        <begin position="1749"/>
        <end position="1774"/>
    </location>
</feature>
<comment type="caution">
    <text evidence="3">Lacks conserved residue(s) required for the propagation of feature annotation.</text>
</comment>
<dbReference type="SUPFAM" id="SSF57196">
    <property type="entry name" value="EGF/Laminin"/>
    <property type="match status" value="2"/>
</dbReference>
<dbReference type="Pfam" id="PF00084">
    <property type="entry name" value="Sushi"/>
    <property type="match status" value="5"/>
</dbReference>
<name>A0A9W2ZSB2_BIOGL</name>
<dbReference type="InterPro" id="IPR011641">
    <property type="entry name" value="Tyr-kin_ephrin_A/B_rcpt-like"/>
</dbReference>
<keyword evidence="10" id="KW-1185">Reference proteome</keyword>
<dbReference type="RefSeq" id="XP_055877896.1">
    <property type="nucleotide sequence ID" value="XM_056021921.1"/>
</dbReference>
<dbReference type="PROSITE" id="PS00022">
    <property type="entry name" value="EGF_1"/>
    <property type="match status" value="2"/>
</dbReference>
<evidence type="ECO:0000256" key="6">
    <source>
        <dbReference type="SAM" id="SignalP"/>
    </source>
</evidence>
<evidence type="ECO:0000256" key="4">
    <source>
        <dbReference type="PROSITE-ProRule" id="PRU00302"/>
    </source>
</evidence>
<dbReference type="Gene3D" id="2.10.70.10">
    <property type="entry name" value="Complement Module, domain 1"/>
    <property type="match status" value="5"/>
</dbReference>
<feature type="disulfide bond" evidence="3">
    <location>
        <begin position="1256"/>
        <end position="1265"/>
    </location>
</feature>
<dbReference type="InterPro" id="IPR000884">
    <property type="entry name" value="TSP1_rpt"/>
</dbReference>
<proteinExistence type="predicted"/>
<dbReference type="GeneID" id="106053773"/>
<protein>
    <submittedName>
        <fullName evidence="11">Sushi, von Willebrand factor type A, EGF and pentraxin domain-containing protein 1-like</fullName>
    </submittedName>
</protein>
<evidence type="ECO:0000259" key="7">
    <source>
        <dbReference type="PROSITE" id="PS50026"/>
    </source>
</evidence>
<dbReference type="PANTHER" id="PTHR46343">
    <property type="entry name" value="HYR DOMAIN-CONTAINING PROTEIN"/>
    <property type="match status" value="1"/>
</dbReference>
<feature type="chain" id="PRO_5040721292" evidence="6">
    <location>
        <begin position="23"/>
        <end position="1871"/>
    </location>
</feature>
<dbReference type="FunFam" id="2.20.100.10:FF:000001">
    <property type="entry name" value="semaphorin-5A isoform X1"/>
    <property type="match status" value="1"/>
</dbReference>
<keyword evidence="1" id="KW-0677">Repeat</keyword>
<keyword evidence="4" id="KW-0768">Sushi</keyword>
<feature type="disulfide bond" evidence="4">
    <location>
        <begin position="316"/>
        <end position="343"/>
    </location>
</feature>
<dbReference type="SMART" id="SM00032">
    <property type="entry name" value="CCP"/>
    <property type="match status" value="6"/>
</dbReference>
<dbReference type="InterPro" id="IPR035976">
    <property type="entry name" value="Sushi/SCR/CCP_sf"/>
</dbReference>
<dbReference type="InterPro" id="IPR036383">
    <property type="entry name" value="TSP1_rpt_sf"/>
</dbReference>
<dbReference type="Pfam" id="PF00090">
    <property type="entry name" value="TSP_1"/>
    <property type="match status" value="3"/>
</dbReference>
<keyword evidence="5" id="KW-0472">Membrane</keyword>
<feature type="domain" description="Sushi" evidence="9">
    <location>
        <begin position="693"/>
        <end position="758"/>
    </location>
</feature>
<feature type="domain" description="Sushi" evidence="9">
    <location>
        <begin position="288"/>
        <end position="345"/>
    </location>
</feature>
<dbReference type="InterPro" id="IPR009030">
    <property type="entry name" value="Growth_fac_rcpt_cys_sf"/>
</dbReference>
<dbReference type="PROSITE" id="PS50092">
    <property type="entry name" value="TSP1"/>
    <property type="match status" value="3"/>
</dbReference>
<dbReference type="InterPro" id="IPR003410">
    <property type="entry name" value="HYR_dom"/>
</dbReference>
<evidence type="ECO:0000259" key="9">
    <source>
        <dbReference type="PROSITE" id="PS50923"/>
    </source>
</evidence>
<dbReference type="OMA" id="SWASLNM"/>
<dbReference type="SMART" id="SM00209">
    <property type="entry name" value="TSP1"/>
    <property type="match status" value="3"/>
</dbReference>
<dbReference type="InterPro" id="IPR000436">
    <property type="entry name" value="Sushi_SCR_CCP_dom"/>
</dbReference>
<keyword evidence="5" id="KW-0812">Transmembrane</keyword>
<dbReference type="InterPro" id="IPR013320">
    <property type="entry name" value="ConA-like_dom_sf"/>
</dbReference>
<evidence type="ECO:0000313" key="11">
    <source>
        <dbReference type="RefSeq" id="XP_055877896.1"/>
    </source>
</evidence>
<keyword evidence="6" id="KW-0732">Signal</keyword>
<evidence type="ECO:0000256" key="2">
    <source>
        <dbReference type="ARBA" id="ARBA00023157"/>
    </source>
</evidence>
<feature type="disulfide bond" evidence="4">
    <location>
        <begin position="457"/>
        <end position="484"/>
    </location>
</feature>
<feature type="domain" description="EGF-like" evidence="7">
    <location>
        <begin position="1190"/>
        <end position="1226"/>
    </location>
</feature>
<dbReference type="SUPFAM" id="SSF57184">
    <property type="entry name" value="Growth factor receptor domain"/>
    <property type="match status" value="1"/>
</dbReference>
<dbReference type="CDD" id="cd00033">
    <property type="entry name" value="CCP"/>
    <property type="match status" value="5"/>
</dbReference>